<dbReference type="PATRIC" id="fig|1189621.3.peg.1276"/>
<dbReference type="Gene3D" id="3.40.50.10540">
    <property type="entry name" value="Crotonobetainyl-coa:carnitine coa-transferase, domain 1"/>
    <property type="match status" value="1"/>
</dbReference>
<dbReference type="InterPro" id="IPR044855">
    <property type="entry name" value="CoA-Trfase_III_dom3_sf"/>
</dbReference>
<dbReference type="InterPro" id="IPR003673">
    <property type="entry name" value="CoA-Trfase_fam_III"/>
</dbReference>
<dbReference type="PANTHER" id="PTHR48207:SF3">
    <property type="entry name" value="SUCCINATE--HYDROXYMETHYLGLUTARATE COA-TRANSFERASE"/>
    <property type="match status" value="1"/>
</dbReference>
<keyword evidence="3" id="KW-1185">Reference proteome</keyword>
<protein>
    <submittedName>
        <fullName evidence="2">Putative CoA-transferase family III protein</fullName>
    </submittedName>
</protein>
<dbReference type="InterPro" id="IPR050483">
    <property type="entry name" value="CoA-transferase_III_domain"/>
</dbReference>
<dbReference type="SUPFAM" id="SSF89796">
    <property type="entry name" value="CoA-transferase family III (CaiB/BaiF)"/>
    <property type="match status" value="1"/>
</dbReference>
<dbReference type="PANTHER" id="PTHR48207">
    <property type="entry name" value="SUCCINATE--HYDROXYMETHYLGLUTARATE COA-TRANSFERASE"/>
    <property type="match status" value="1"/>
</dbReference>
<proteinExistence type="predicted"/>
<keyword evidence="1 2" id="KW-0808">Transferase</keyword>
<accession>I5C7C4</accession>
<dbReference type="Gene3D" id="3.30.1540.10">
    <property type="entry name" value="formyl-coa transferase, domain 3"/>
    <property type="match status" value="1"/>
</dbReference>
<dbReference type="Pfam" id="PF02515">
    <property type="entry name" value="CoA_transf_3"/>
    <property type="match status" value="1"/>
</dbReference>
<evidence type="ECO:0000313" key="2">
    <source>
        <dbReference type="EMBL" id="EIM77726.1"/>
    </source>
</evidence>
<name>I5C7C4_9BACT</name>
<dbReference type="AlphaFoldDB" id="I5C7C4"/>
<dbReference type="Proteomes" id="UP000005551">
    <property type="component" value="Unassembled WGS sequence"/>
</dbReference>
<dbReference type="GO" id="GO:0008410">
    <property type="term" value="F:CoA-transferase activity"/>
    <property type="evidence" value="ECO:0007669"/>
    <property type="project" value="TreeGrafter"/>
</dbReference>
<comment type="caution">
    <text evidence="2">The sequence shown here is derived from an EMBL/GenBank/DDBJ whole genome shotgun (WGS) entry which is preliminary data.</text>
</comment>
<evidence type="ECO:0000256" key="1">
    <source>
        <dbReference type="ARBA" id="ARBA00022679"/>
    </source>
</evidence>
<dbReference type="STRING" id="1189621.A3SI_06104"/>
<reference evidence="2 3" key="1">
    <citation type="submission" date="2012-05" db="EMBL/GenBank/DDBJ databases">
        <title>Genome sequence of Nitritalea halalkaliphila LW7.</title>
        <authorList>
            <person name="Jangir P.K."/>
            <person name="Singh A."/>
            <person name="Shivaji S."/>
            <person name="Sharma R."/>
        </authorList>
    </citation>
    <scope>NUCLEOTIDE SEQUENCE [LARGE SCALE GENOMIC DNA]</scope>
    <source>
        <strain evidence="2 3">LW7</strain>
    </source>
</reference>
<gene>
    <name evidence="2" type="ORF">A3SI_06104</name>
</gene>
<dbReference type="EMBL" id="AJYA01000013">
    <property type="protein sequence ID" value="EIM77726.1"/>
    <property type="molecule type" value="Genomic_DNA"/>
</dbReference>
<organism evidence="2 3">
    <name type="scientific">Nitritalea halalkaliphila LW7</name>
    <dbReference type="NCBI Taxonomy" id="1189621"/>
    <lineage>
        <taxon>Bacteria</taxon>
        <taxon>Pseudomonadati</taxon>
        <taxon>Bacteroidota</taxon>
        <taxon>Cytophagia</taxon>
        <taxon>Cytophagales</taxon>
        <taxon>Cyclobacteriaceae</taxon>
        <taxon>Nitritalea</taxon>
    </lineage>
</organism>
<dbReference type="InterPro" id="IPR023606">
    <property type="entry name" value="CoA-Trfase_III_dom_1_sf"/>
</dbReference>
<sequence length="349" mass="38676">MNGQSLWWPVLARNKKSITLNLREKEGQDILRRLIEQADILVENFRPGTLEKWGLDYASLSAVNPKLIMVRVSGFGQTGPYAPRAGYGSIGEAMGGLRHIVGEADRPPSRVGISIGDSLAATHATLGALAALRAREVSGRGQVVDCAIYEAVLTMMESTVTEYYKTGYVRERTGSRLPNIAPSNVYPTADGEILIAANQDTVFRRLCEVMGREEWIDDPRYRDHVSRGQNEVELDEKIGAWSVNFSSSDLLTTAKHDEGACLPAKSLRQRTCWKMLTLKQERRLSPMSTPGSESWLCKTCFQSSPPRPARCAALPQSWANIMRRSMPTGWGSVMLSSSSLRKGGFYEPY</sequence>
<evidence type="ECO:0000313" key="3">
    <source>
        <dbReference type="Proteomes" id="UP000005551"/>
    </source>
</evidence>